<dbReference type="KEGG" id="vg:23680236"/>
<name>A0A076G9A8_9CAUD</name>
<dbReference type="RefSeq" id="YP_009125448.1">
    <property type="nucleotide sequence ID" value="NC_026597.1"/>
</dbReference>
<feature type="region of interest" description="Disordered" evidence="1">
    <location>
        <begin position="95"/>
        <end position="121"/>
    </location>
</feature>
<sequence>MPDNSSNSDTNDFAVTFIQHAKGRANDEATAKLKEIVEAVNRTGKSGKITIELTVKPVPNIPGTYSLEDKITHTPPKEPRKSMWFAAADGGLTRDQPGLYGPITADTMPAPDGKSAGAGRD</sequence>
<proteinExistence type="predicted"/>
<dbReference type="Proteomes" id="UP000028659">
    <property type="component" value="Genome"/>
</dbReference>
<gene>
    <name evidence="2" type="primary">69</name>
    <name evidence="2" type="ORF">PBI_SPARKY_69</name>
</gene>
<evidence type="ECO:0000313" key="2">
    <source>
        <dbReference type="EMBL" id="AII28213.1"/>
    </source>
</evidence>
<dbReference type="GeneID" id="23680236"/>
<dbReference type="OrthoDB" id="14112at10239"/>
<accession>A0A076G9A8</accession>
<dbReference type="EMBL" id="KM083128">
    <property type="protein sequence ID" value="AII28213.1"/>
    <property type="molecule type" value="Genomic_DNA"/>
</dbReference>
<protein>
    <submittedName>
        <fullName evidence="2">Uncharacterized protein</fullName>
    </submittedName>
</protein>
<evidence type="ECO:0000256" key="1">
    <source>
        <dbReference type="SAM" id="MobiDB-lite"/>
    </source>
</evidence>
<evidence type="ECO:0000313" key="3">
    <source>
        <dbReference type="Proteomes" id="UP000028659"/>
    </source>
</evidence>
<reference evidence="2 3" key="1">
    <citation type="submission" date="2014-07" db="EMBL/GenBank/DDBJ databases">
        <authorList>
            <person name="Simmons-Yager K."/>
            <person name="Taylor B.J."/>
            <person name="Thorniley A.J."/>
            <person name="Dasenko M.A."/>
            <person name="Denver D.R."/>
            <person name="Garcia-Ruiz H."/>
            <person name="Hoyer J.S."/>
            <person name="Jogdeo S."/>
            <person name="Sullivan C.M."/>
            <person name="Peterson M.R."/>
            <person name="Rowley E.R."/>
            <person name="Schnitzler C.E."/>
            <person name="Vining K.J."/>
            <person name="Almabruk K.H."/>
            <person name="Banawas S."/>
            <person name="Beatty C."/>
            <person name="Bullock C.J."/>
            <person name="Cappellazzi J.E."/>
            <person name="Chagani S.E."/>
            <person name="Chatterjee P."/>
            <person name="Cram E.D."/>
            <person name="Elorriaga M.E.S.T.E.F.A."/>
            <person name="Esser M."/>
            <person name="Fellows E.J."/>
            <person name="Garcia G.R."/>
            <person name="Gullaba J.M."/>
            <person name="Kinsley M.A."/>
            <person name="Luo F."/>
            <person name="Mcginnis M."/>
            <person name="Paquette C.E."/>
            <person name="Reddekopp R.L."/>
            <person name="Rosen K.L."/>
            <person name="Sahlfeld L.M."/>
            <person name="Vondras A.M."/>
            <person name="Wang J.X."/>
            <person name="Weiss E.S."/>
            <person name="Wernick R."/>
            <person name="Abuelizz H.A."/>
            <person name="Amaro Y."/>
            <person name="Archer C.L."/>
            <person name="Basu A."/>
            <person name="Bellinger M.R."/>
            <person name="Johnson S.F."/>
            <person name="Kitchen S.A."/>
            <person name="Li M."/>
            <person name="Morey-Castro K.E."/>
            <person name="Lavalleur H.J."/>
            <person name="Rangel L.J."/>
            <person name="Ree J.F."/>
            <person name="Shay S.D."/>
            <person name="Sheng Y."/>
            <person name="Smyth J.C."/>
            <person name="Stamm E.A."/>
            <person name="Taylor C.R."/>
            <person name="Vining O.B."/>
            <person name="Wanzeck K.M."/>
            <person name="Watson G."/>
            <person name="Bruck A.J."/>
            <person name="Anders K.R."/>
            <person name="Braun M.A."/>
            <person name="Delesalle V.A."/>
            <person name="Hughes L.E."/>
            <person name="Ware V.C."/>
            <person name="Bradley K.W."/>
            <person name="Barker L.P."/>
            <person name="Asai D.J."/>
            <person name="Bowman C.A."/>
            <person name="Russell D.A."/>
            <person name="Pope W.H."/>
            <person name="Jacobs-Sera D."/>
            <person name="Hendrix R.W."/>
            <person name="Hatfull G.F."/>
        </authorList>
    </citation>
    <scope>NUCLEOTIDE SEQUENCE [LARGE SCALE GENOMIC DNA]</scope>
</reference>
<organism evidence="2 3">
    <name type="scientific">Mycobacterium phage Sparky</name>
    <dbReference type="NCBI Taxonomy" id="1527493"/>
    <lineage>
        <taxon>Viruses</taxon>
        <taxon>Duplodnaviria</taxon>
        <taxon>Heunggongvirae</taxon>
        <taxon>Uroviricota</taxon>
        <taxon>Caudoviricetes</taxon>
        <taxon>Sparkyvirus</taxon>
        <taxon>Sparkyvirus sparky</taxon>
    </lineage>
</organism>
<keyword evidence="3" id="KW-1185">Reference proteome</keyword>